<proteinExistence type="predicted"/>
<accession>E4Z663</accession>
<dbReference type="EMBL" id="FN657935">
    <property type="protein sequence ID" value="CBY43191.1"/>
    <property type="molecule type" value="Genomic_DNA"/>
</dbReference>
<dbReference type="AlphaFoldDB" id="E4Z663"/>
<protein>
    <submittedName>
        <fullName evidence="2">Uncharacterized protein</fullName>
    </submittedName>
</protein>
<feature type="region of interest" description="Disordered" evidence="1">
    <location>
        <begin position="1"/>
        <end position="26"/>
    </location>
</feature>
<dbReference type="Proteomes" id="UP000011014">
    <property type="component" value="Unassembled WGS sequence"/>
</dbReference>
<feature type="non-terminal residue" evidence="2">
    <location>
        <position position="1"/>
    </location>
</feature>
<name>E4Z663_OIKDI</name>
<gene>
    <name evidence="2" type="ORF">GSOID_T00027769001</name>
</gene>
<sequence>HWIESRSVHRKSEKHGTKLYLGKSAP</sequence>
<organism evidence="2">
    <name type="scientific">Oikopleura dioica</name>
    <name type="common">Tunicate</name>
    <dbReference type="NCBI Taxonomy" id="34765"/>
    <lineage>
        <taxon>Eukaryota</taxon>
        <taxon>Metazoa</taxon>
        <taxon>Chordata</taxon>
        <taxon>Tunicata</taxon>
        <taxon>Appendicularia</taxon>
        <taxon>Copelata</taxon>
        <taxon>Oikopleuridae</taxon>
        <taxon>Oikopleura</taxon>
    </lineage>
</organism>
<evidence type="ECO:0000256" key="1">
    <source>
        <dbReference type="SAM" id="MobiDB-lite"/>
    </source>
</evidence>
<evidence type="ECO:0000313" key="2">
    <source>
        <dbReference type="EMBL" id="CBY43191.1"/>
    </source>
</evidence>
<reference evidence="2" key="1">
    <citation type="journal article" date="2010" name="Science">
        <title>Plasticity of animal genome architecture unmasked by rapid evolution of a pelagic tunicate.</title>
        <authorList>
            <person name="Denoeud F."/>
            <person name="Henriet S."/>
            <person name="Mungpakdee S."/>
            <person name="Aury J.M."/>
            <person name="Da Silva C."/>
            <person name="Brinkmann H."/>
            <person name="Mikhaleva J."/>
            <person name="Olsen L.C."/>
            <person name="Jubin C."/>
            <person name="Canestro C."/>
            <person name="Bouquet J.M."/>
            <person name="Danks G."/>
            <person name="Poulain J."/>
            <person name="Campsteijn C."/>
            <person name="Adamski M."/>
            <person name="Cross I."/>
            <person name="Yadetie F."/>
            <person name="Muffato M."/>
            <person name="Louis A."/>
            <person name="Butcher S."/>
            <person name="Tsagkogeorga G."/>
            <person name="Konrad A."/>
            <person name="Singh S."/>
            <person name="Jensen M.F."/>
            <person name="Cong E.H."/>
            <person name="Eikeseth-Otteraa H."/>
            <person name="Noel B."/>
            <person name="Anthouard V."/>
            <person name="Porcel B.M."/>
            <person name="Kachouri-Lafond R."/>
            <person name="Nishino A."/>
            <person name="Ugolini M."/>
            <person name="Chourrout P."/>
            <person name="Nishida H."/>
            <person name="Aasland R."/>
            <person name="Huzurbazar S."/>
            <person name="Westhof E."/>
            <person name="Delsuc F."/>
            <person name="Lehrach H."/>
            <person name="Reinhardt R."/>
            <person name="Weissenbach J."/>
            <person name="Roy S.W."/>
            <person name="Artiguenave F."/>
            <person name="Postlethwait J.H."/>
            <person name="Manak J.R."/>
            <person name="Thompson E.M."/>
            <person name="Jaillon O."/>
            <person name="Du Pasquier L."/>
            <person name="Boudinot P."/>
            <person name="Liberles D.A."/>
            <person name="Volff J.N."/>
            <person name="Philippe H."/>
            <person name="Lenhard B."/>
            <person name="Roest Crollius H."/>
            <person name="Wincker P."/>
            <person name="Chourrout D."/>
        </authorList>
    </citation>
    <scope>NUCLEOTIDE SEQUENCE [LARGE SCALE GENOMIC DNA]</scope>
</reference>